<dbReference type="PANTHER" id="PTHR32481">
    <property type="entry name" value="AMINOPEPTIDASE"/>
    <property type="match status" value="1"/>
</dbReference>
<organism evidence="9">
    <name type="scientific">Pseudothermotoga hypogea</name>
    <dbReference type="NCBI Taxonomy" id="57487"/>
    <lineage>
        <taxon>Bacteria</taxon>
        <taxon>Thermotogati</taxon>
        <taxon>Thermotogota</taxon>
        <taxon>Thermotogae</taxon>
        <taxon>Thermotogales</taxon>
        <taxon>Thermotogaceae</taxon>
        <taxon>Pseudothermotoga</taxon>
    </lineage>
</organism>
<dbReference type="InterPro" id="IPR051464">
    <property type="entry name" value="Peptidase_M42_aminopept"/>
</dbReference>
<dbReference type="InterPro" id="IPR008007">
    <property type="entry name" value="Peptidase_M42"/>
</dbReference>
<dbReference type="GO" id="GO:0006508">
    <property type="term" value="P:proteolysis"/>
    <property type="evidence" value="ECO:0007669"/>
    <property type="project" value="UniProtKB-KW"/>
</dbReference>
<feature type="binding site" evidence="8">
    <location>
        <position position="167"/>
    </location>
    <ligand>
        <name>Zn(2+)</name>
        <dbReference type="ChEBI" id="CHEBI:29105"/>
        <label>1</label>
    </ligand>
</feature>
<accession>A0A832I736</accession>
<evidence type="ECO:0000256" key="5">
    <source>
        <dbReference type="ARBA" id="ARBA00022801"/>
    </source>
</evidence>
<keyword evidence="2" id="KW-0031">Aminopeptidase</keyword>
<proteinExistence type="inferred from homology"/>
<dbReference type="InterPro" id="IPR023367">
    <property type="entry name" value="Peptidase_M42_dom2"/>
</dbReference>
<dbReference type="AlphaFoldDB" id="A0A832I736"/>
<dbReference type="SUPFAM" id="SSF53187">
    <property type="entry name" value="Zn-dependent exopeptidases"/>
    <property type="match status" value="1"/>
</dbReference>
<feature type="binding site" evidence="8">
    <location>
        <position position="60"/>
    </location>
    <ligand>
        <name>Zn(2+)</name>
        <dbReference type="ChEBI" id="CHEBI:29105"/>
        <label>1</label>
    </ligand>
</feature>
<dbReference type="GO" id="GO:0004177">
    <property type="term" value="F:aminopeptidase activity"/>
    <property type="evidence" value="ECO:0007669"/>
    <property type="project" value="UniProtKB-UniRule"/>
</dbReference>
<keyword evidence="5" id="KW-0378">Hydrolase</keyword>
<sequence length="328" mass="35929">MDKLVEKLIELCSVPGVSGREEKVRQRLIEKLEVPHRVDNVGNLIVELGEGEKTVALMAHMDEIGLIVTGVNNDGTLNFRKVGGFDDRILAGSHIQVVTESGILEGVIGITPPHLSSQQTTENLRIDIGCRSKDEAEALGVKVLDYAVFKKHASLLNGEFFAMRSLDDRFGCLALLEVLNRVKDKKLDKKVYFVWTVQEEIGLKGAKAFVSNHRIDVCYAIDSFACCSVLTGDVAVGKGPILRMLDNSAFANYDLMRQILNLAEKHSLPVQVGVTGGGTDGSVAMEFGAKMVPITLAVRYLHTPAEYISIKDLKNLIELLIVLVTENV</sequence>
<dbReference type="SUPFAM" id="SSF101821">
    <property type="entry name" value="Aminopeptidase/glucanase lid domain"/>
    <property type="match status" value="1"/>
</dbReference>
<protein>
    <submittedName>
        <fullName evidence="9">M42 family peptidase</fullName>
    </submittedName>
</protein>
<evidence type="ECO:0000256" key="8">
    <source>
        <dbReference type="PIRSR" id="PIRSR001123-2"/>
    </source>
</evidence>
<feature type="binding site" evidence="8">
    <location>
        <position position="200"/>
    </location>
    <ligand>
        <name>Zn(2+)</name>
        <dbReference type="ChEBI" id="CHEBI:29105"/>
        <label>2</label>
    </ligand>
</feature>
<evidence type="ECO:0000256" key="7">
    <source>
        <dbReference type="PIRSR" id="PIRSR001123-1"/>
    </source>
</evidence>
<dbReference type="Gene3D" id="3.40.630.10">
    <property type="entry name" value="Zn peptidases"/>
    <property type="match status" value="1"/>
</dbReference>
<dbReference type="EMBL" id="DTKQ01000036">
    <property type="protein sequence ID" value="HGZ79262.1"/>
    <property type="molecule type" value="Genomic_DNA"/>
</dbReference>
<evidence type="ECO:0000256" key="4">
    <source>
        <dbReference type="ARBA" id="ARBA00022723"/>
    </source>
</evidence>
<feature type="binding site" evidence="8">
    <location>
        <position position="167"/>
    </location>
    <ligand>
        <name>Zn(2+)</name>
        <dbReference type="ChEBI" id="CHEBI:29105"/>
        <label>2</label>
    </ligand>
</feature>
<evidence type="ECO:0000256" key="6">
    <source>
        <dbReference type="PIRNR" id="PIRNR001123"/>
    </source>
</evidence>
<comment type="caution">
    <text evidence="9">The sequence shown here is derived from an EMBL/GenBank/DDBJ whole genome shotgun (WGS) entry which is preliminary data.</text>
</comment>
<feature type="binding site" evidence="8">
    <location>
        <position position="222"/>
    </location>
    <ligand>
        <name>Zn(2+)</name>
        <dbReference type="ChEBI" id="CHEBI:29105"/>
        <label>1</label>
    </ligand>
</feature>
<keyword evidence="3" id="KW-0645">Protease</keyword>
<keyword evidence="4 8" id="KW-0479">Metal-binding</keyword>
<dbReference type="PANTHER" id="PTHR32481:SF0">
    <property type="entry name" value="AMINOPEPTIDASE YPDE-RELATED"/>
    <property type="match status" value="1"/>
</dbReference>
<dbReference type="Gene3D" id="2.40.30.40">
    <property type="entry name" value="Peptidase M42, domain 2"/>
    <property type="match status" value="1"/>
</dbReference>
<name>A0A832I736_9THEM</name>
<feature type="binding site" evidence="8">
    <location>
        <position position="302"/>
    </location>
    <ligand>
        <name>Zn(2+)</name>
        <dbReference type="ChEBI" id="CHEBI:29105"/>
        <label>2</label>
    </ligand>
</feature>
<evidence type="ECO:0000256" key="3">
    <source>
        <dbReference type="ARBA" id="ARBA00022670"/>
    </source>
</evidence>
<gene>
    <name evidence="9" type="ORF">ENW55_04685</name>
</gene>
<evidence type="ECO:0000313" key="9">
    <source>
        <dbReference type="EMBL" id="HGZ79262.1"/>
    </source>
</evidence>
<comment type="cofactor">
    <cofactor evidence="8">
        <name>a divalent metal cation</name>
        <dbReference type="ChEBI" id="CHEBI:60240"/>
    </cofactor>
    <text evidence="8">Binds 2 divalent metal cations per subunit.</text>
</comment>
<dbReference type="PIRSF" id="PIRSF001123">
    <property type="entry name" value="PepA_GA"/>
    <property type="match status" value="1"/>
</dbReference>
<comment type="similarity">
    <text evidence="1 6">Belongs to the peptidase M42 family.</text>
</comment>
<evidence type="ECO:0000256" key="2">
    <source>
        <dbReference type="ARBA" id="ARBA00022438"/>
    </source>
</evidence>
<dbReference type="GO" id="GO:0046872">
    <property type="term" value="F:metal ion binding"/>
    <property type="evidence" value="ECO:0007669"/>
    <property type="project" value="UniProtKB-UniRule"/>
</dbReference>
<reference evidence="9" key="1">
    <citation type="journal article" date="2020" name="mSystems">
        <title>Genome- and Community-Level Interaction Insights into Carbon Utilization and Element Cycling Functions of Hydrothermarchaeota in Hydrothermal Sediment.</title>
        <authorList>
            <person name="Zhou Z."/>
            <person name="Liu Y."/>
            <person name="Xu W."/>
            <person name="Pan J."/>
            <person name="Luo Z.H."/>
            <person name="Li M."/>
        </authorList>
    </citation>
    <scope>NUCLEOTIDE SEQUENCE [LARGE SCALE GENOMIC DNA]</scope>
    <source>
        <strain evidence="9">SpSt-86</strain>
    </source>
</reference>
<evidence type="ECO:0000256" key="1">
    <source>
        <dbReference type="ARBA" id="ARBA00006272"/>
    </source>
</evidence>
<feature type="active site" description="Proton acceptor" evidence="7">
    <location>
        <position position="199"/>
    </location>
</feature>
<dbReference type="Pfam" id="PF05343">
    <property type="entry name" value="Peptidase_M42"/>
    <property type="match status" value="1"/>
</dbReference>